<sequence length="358" mass="38165">MERTKARGGIRGTKLLNVAVPVVSVLLAFVLGCLIMVILGKNPFEALQYLWVGAFGSLANLGITLNKATPLIFTGLCACFAYRCGVFNLGGEGQFLMGSIVCCVIATKVPFTGLPAILLCLVAGAVAGGLWALIPGLLKIFRGQNEMIISIMLNYVATLFMGVIYTAWMRDGSVPQTVAVPKETQLTRLFGMRFTAAFIIAVVVGLLIYYFLFYTSKGFQLRAVGYNMTAAQFNGFAVKRYILMSFLISGIIAGLGGSAELLGTQYRLINNFGNGYGFDGVSMALIGQLHPLATVVVAIFFAALRTGSTTMQAATGVPTSVSDIIQALVIVFAVAGLAMVKLPQFQAAIQKRTTKKEG</sequence>
<evidence type="ECO:0000313" key="8">
    <source>
        <dbReference type="Proteomes" id="UP000824239"/>
    </source>
</evidence>
<evidence type="ECO:0000256" key="6">
    <source>
        <dbReference type="SAM" id="Phobius"/>
    </source>
</evidence>
<dbReference type="EMBL" id="DVHE01000058">
    <property type="protein sequence ID" value="HIR51107.1"/>
    <property type="molecule type" value="Genomic_DNA"/>
</dbReference>
<feature type="transmembrane region" description="Helical" evidence="6">
    <location>
        <begin position="118"/>
        <end position="141"/>
    </location>
</feature>
<keyword evidence="2" id="KW-1003">Cell membrane</keyword>
<comment type="subcellular location">
    <subcellularLocation>
        <location evidence="1">Cell membrane</location>
        <topology evidence="1">Multi-pass membrane protein</topology>
    </subcellularLocation>
</comment>
<feature type="transmembrane region" description="Helical" evidence="6">
    <location>
        <begin position="283"/>
        <end position="304"/>
    </location>
</feature>
<evidence type="ECO:0000313" key="7">
    <source>
        <dbReference type="EMBL" id="HIR51107.1"/>
    </source>
</evidence>
<dbReference type="CDD" id="cd06580">
    <property type="entry name" value="TM_PBP1_transp_TpRbsC_like"/>
    <property type="match status" value="1"/>
</dbReference>
<evidence type="ECO:0000256" key="5">
    <source>
        <dbReference type="ARBA" id="ARBA00023136"/>
    </source>
</evidence>
<organism evidence="7 8">
    <name type="scientific">Candidatus Avoscillospira avicola</name>
    <dbReference type="NCBI Taxonomy" id="2840706"/>
    <lineage>
        <taxon>Bacteria</taxon>
        <taxon>Bacillati</taxon>
        <taxon>Bacillota</taxon>
        <taxon>Clostridia</taxon>
        <taxon>Eubacteriales</taxon>
        <taxon>Oscillospiraceae</taxon>
        <taxon>Oscillospiraceae incertae sedis</taxon>
        <taxon>Candidatus Avoscillospira</taxon>
    </lineage>
</organism>
<dbReference type="Proteomes" id="UP000824239">
    <property type="component" value="Unassembled WGS sequence"/>
</dbReference>
<evidence type="ECO:0000256" key="4">
    <source>
        <dbReference type="ARBA" id="ARBA00022989"/>
    </source>
</evidence>
<reference evidence="7" key="1">
    <citation type="submission" date="2020-10" db="EMBL/GenBank/DDBJ databases">
        <authorList>
            <person name="Gilroy R."/>
        </authorList>
    </citation>
    <scope>NUCLEOTIDE SEQUENCE</scope>
    <source>
        <strain evidence="7">ChiBcec15-4380</strain>
    </source>
</reference>
<reference evidence="7" key="2">
    <citation type="journal article" date="2021" name="PeerJ">
        <title>Extensive microbial diversity within the chicken gut microbiome revealed by metagenomics and culture.</title>
        <authorList>
            <person name="Gilroy R."/>
            <person name="Ravi A."/>
            <person name="Getino M."/>
            <person name="Pursley I."/>
            <person name="Horton D.L."/>
            <person name="Alikhan N.F."/>
            <person name="Baker D."/>
            <person name="Gharbi K."/>
            <person name="Hall N."/>
            <person name="Watson M."/>
            <person name="Adriaenssens E.M."/>
            <person name="Foster-Nyarko E."/>
            <person name="Jarju S."/>
            <person name="Secka A."/>
            <person name="Antonio M."/>
            <person name="Oren A."/>
            <person name="Chaudhuri R.R."/>
            <person name="La Ragione R."/>
            <person name="Hildebrand F."/>
            <person name="Pallen M.J."/>
        </authorList>
    </citation>
    <scope>NUCLEOTIDE SEQUENCE</scope>
    <source>
        <strain evidence="7">ChiBcec15-4380</strain>
    </source>
</reference>
<dbReference type="PROSITE" id="PS51257">
    <property type="entry name" value="PROKAR_LIPOPROTEIN"/>
    <property type="match status" value="1"/>
</dbReference>
<feature type="transmembrane region" description="Helical" evidence="6">
    <location>
        <begin position="95"/>
        <end position="111"/>
    </location>
</feature>
<feature type="transmembrane region" description="Helical" evidence="6">
    <location>
        <begin position="147"/>
        <end position="168"/>
    </location>
</feature>
<comment type="caution">
    <text evidence="7">The sequence shown here is derived from an EMBL/GenBank/DDBJ whole genome shotgun (WGS) entry which is preliminary data.</text>
</comment>
<dbReference type="Pfam" id="PF02653">
    <property type="entry name" value="BPD_transp_2"/>
    <property type="match status" value="1"/>
</dbReference>
<feature type="transmembrane region" description="Helical" evidence="6">
    <location>
        <begin position="189"/>
        <end position="212"/>
    </location>
</feature>
<keyword evidence="5 6" id="KW-0472">Membrane</keyword>
<proteinExistence type="predicted"/>
<keyword evidence="3 6" id="KW-0812">Transmembrane</keyword>
<name>A0A9D1DIB0_9FIRM</name>
<dbReference type="PANTHER" id="PTHR47089">
    <property type="entry name" value="ABC TRANSPORTER, PERMEASE PROTEIN"/>
    <property type="match status" value="1"/>
</dbReference>
<dbReference type="PANTHER" id="PTHR47089:SF1">
    <property type="entry name" value="GUANOSINE ABC TRANSPORTER PERMEASE PROTEIN NUPP"/>
    <property type="match status" value="1"/>
</dbReference>
<dbReference type="GO" id="GO:0005886">
    <property type="term" value="C:plasma membrane"/>
    <property type="evidence" value="ECO:0007669"/>
    <property type="project" value="UniProtKB-SubCell"/>
</dbReference>
<dbReference type="GO" id="GO:0022857">
    <property type="term" value="F:transmembrane transporter activity"/>
    <property type="evidence" value="ECO:0007669"/>
    <property type="project" value="InterPro"/>
</dbReference>
<protein>
    <submittedName>
        <fullName evidence="7">ABC transporter permease</fullName>
    </submittedName>
</protein>
<feature type="transmembrane region" description="Helical" evidence="6">
    <location>
        <begin position="324"/>
        <end position="342"/>
    </location>
</feature>
<feature type="transmembrane region" description="Helical" evidence="6">
    <location>
        <begin position="241"/>
        <end position="262"/>
    </location>
</feature>
<dbReference type="InterPro" id="IPR001851">
    <property type="entry name" value="ABC_transp_permease"/>
</dbReference>
<evidence type="ECO:0000256" key="3">
    <source>
        <dbReference type="ARBA" id="ARBA00022692"/>
    </source>
</evidence>
<evidence type="ECO:0000256" key="2">
    <source>
        <dbReference type="ARBA" id="ARBA00022475"/>
    </source>
</evidence>
<evidence type="ECO:0000256" key="1">
    <source>
        <dbReference type="ARBA" id="ARBA00004651"/>
    </source>
</evidence>
<keyword evidence="4 6" id="KW-1133">Transmembrane helix</keyword>
<dbReference type="AlphaFoldDB" id="A0A9D1DIB0"/>
<accession>A0A9D1DIB0</accession>
<feature type="transmembrane region" description="Helical" evidence="6">
    <location>
        <begin position="15"/>
        <end position="40"/>
    </location>
</feature>
<gene>
    <name evidence="7" type="ORF">IAA53_07460</name>
</gene>